<evidence type="ECO:0000256" key="1">
    <source>
        <dbReference type="SAM" id="MobiDB-lite"/>
    </source>
</evidence>
<sequence length="68" mass="8033">MTNKEFLSSGENGEQKQRVPGGMDSTTFNERRRELIKDLLALPNYKDVLDRQKKDLRQHKQRILNLFS</sequence>
<organism evidence="2 3">
    <name type="scientific">Candidatus Daviesbacteria bacterium GW2011_GWA2_38_24</name>
    <dbReference type="NCBI Taxonomy" id="1618422"/>
    <lineage>
        <taxon>Bacteria</taxon>
        <taxon>Candidatus Daviesiibacteriota</taxon>
    </lineage>
</organism>
<gene>
    <name evidence="2" type="ORF">US86_C0013G0013</name>
</gene>
<proteinExistence type="predicted"/>
<feature type="compositionally biased region" description="Polar residues" evidence="1">
    <location>
        <begin position="1"/>
        <end position="12"/>
    </location>
</feature>
<evidence type="ECO:0000313" key="3">
    <source>
        <dbReference type="Proteomes" id="UP000034235"/>
    </source>
</evidence>
<name>A0A0G0JE79_9BACT</name>
<accession>A0A0G0JE79</accession>
<evidence type="ECO:0000313" key="2">
    <source>
        <dbReference type="EMBL" id="KKQ65012.1"/>
    </source>
</evidence>
<dbReference type="Proteomes" id="UP000034235">
    <property type="component" value="Unassembled WGS sequence"/>
</dbReference>
<comment type="caution">
    <text evidence="2">The sequence shown here is derived from an EMBL/GenBank/DDBJ whole genome shotgun (WGS) entry which is preliminary data.</text>
</comment>
<protein>
    <submittedName>
        <fullName evidence="2">Uncharacterized protein</fullName>
    </submittedName>
</protein>
<feature type="region of interest" description="Disordered" evidence="1">
    <location>
        <begin position="1"/>
        <end position="30"/>
    </location>
</feature>
<dbReference type="AlphaFoldDB" id="A0A0G0JE79"/>
<reference evidence="2 3" key="1">
    <citation type="journal article" date="2015" name="Nature">
        <title>rRNA introns, odd ribosomes, and small enigmatic genomes across a large radiation of phyla.</title>
        <authorList>
            <person name="Brown C.T."/>
            <person name="Hug L.A."/>
            <person name="Thomas B.C."/>
            <person name="Sharon I."/>
            <person name="Castelle C.J."/>
            <person name="Singh A."/>
            <person name="Wilkins M.J."/>
            <person name="Williams K.H."/>
            <person name="Banfield J.F."/>
        </authorList>
    </citation>
    <scope>NUCLEOTIDE SEQUENCE [LARGE SCALE GENOMIC DNA]</scope>
</reference>
<dbReference type="EMBL" id="LBUP01000013">
    <property type="protein sequence ID" value="KKQ65012.1"/>
    <property type="molecule type" value="Genomic_DNA"/>
</dbReference>